<feature type="region of interest" description="Disordered" evidence="1">
    <location>
        <begin position="156"/>
        <end position="179"/>
    </location>
</feature>
<dbReference type="EMBL" id="ANIY01003314">
    <property type="protein sequence ID" value="ETP36366.1"/>
    <property type="molecule type" value="Genomic_DNA"/>
</dbReference>
<feature type="compositionally biased region" description="Polar residues" evidence="1">
    <location>
        <begin position="90"/>
        <end position="103"/>
    </location>
</feature>
<dbReference type="InterPro" id="IPR013219">
    <property type="entry name" value="Ribosomal_mS33"/>
</dbReference>
<dbReference type="Proteomes" id="UP000018948">
    <property type="component" value="Unassembled WGS sequence"/>
</dbReference>
<proteinExistence type="predicted"/>
<feature type="compositionally biased region" description="Acidic residues" evidence="1">
    <location>
        <begin position="208"/>
        <end position="221"/>
    </location>
</feature>
<feature type="compositionally biased region" description="Polar residues" evidence="1">
    <location>
        <begin position="113"/>
        <end position="130"/>
    </location>
</feature>
<evidence type="ECO:0000256" key="1">
    <source>
        <dbReference type="SAM" id="MobiDB-lite"/>
    </source>
</evidence>
<sequence length="221" mass="24838">MASTQQIAELSRKIFQRLPQRNIPSGNKVISKQLKGDKVASWFNKPLLLRLGGDDPNFEILNEERLGKLDQMKRRGKSIPKKGAGKRSKNQSIDSTLDCTAHSSKAALGTARTPRTSTTMGANGQAVQTMNKKKVKLLNKKRAEIRNQKKVAVLQKGKRTVLRKHRPSKKKQQKDAKRHRIYVEAEKAKLLKSGLITKEDIENMEAEKGDDEADTAMDVEK</sequence>
<dbReference type="AlphaFoldDB" id="W2YN52"/>
<dbReference type="Pfam" id="PF08293">
    <property type="entry name" value="MRP-S33"/>
    <property type="match status" value="1"/>
</dbReference>
<organism evidence="2 3">
    <name type="scientific">Phytophthora nicotianae P10297</name>
    <dbReference type="NCBI Taxonomy" id="1317064"/>
    <lineage>
        <taxon>Eukaryota</taxon>
        <taxon>Sar</taxon>
        <taxon>Stramenopiles</taxon>
        <taxon>Oomycota</taxon>
        <taxon>Peronosporomycetes</taxon>
        <taxon>Peronosporales</taxon>
        <taxon>Peronosporaceae</taxon>
        <taxon>Phytophthora</taxon>
    </lineage>
</organism>
<protein>
    <submittedName>
        <fullName evidence="2">Uncharacterized protein</fullName>
    </submittedName>
</protein>
<reference evidence="2 3" key="1">
    <citation type="submission" date="2013-11" db="EMBL/GenBank/DDBJ databases">
        <title>The Genome Sequence of Phytophthora parasitica P10297.</title>
        <authorList>
            <consortium name="The Broad Institute Genomics Platform"/>
            <person name="Russ C."/>
            <person name="Tyler B."/>
            <person name="Panabieres F."/>
            <person name="Shan W."/>
            <person name="Tripathy S."/>
            <person name="Grunwald N."/>
            <person name="Machado M."/>
            <person name="Johnson C.S."/>
            <person name="Walker B."/>
            <person name="Young S.K."/>
            <person name="Zeng Q."/>
            <person name="Gargeya S."/>
            <person name="Fitzgerald M."/>
            <person name="Haas B."/>
            <person name="Abouelleil A."/>
            <person name="Allen A.W."/>
            <person name="Alvarado L."/>
            <person name="Arachchi H.M."/>
            <person name="Berlin A.M."/>
            <person name="Chapman S.B."/>
            <person name="Gainer-Dewar J."/>
            <person name="Goldberg J."/>
            <person name="Griggs A."/>
            <person name="Gujja S."/>
            <person name="Hansen M."/>
            <person name="Howarth C."/>
            <person name="Imamovic A."/>
            <person name="Ireland A."/>
            <person name="Larimer J."/>
            <person name="McCowan C."/>
            <person name="Murphy C."/>
            <person name="Pearson M."/>
            <person name="Poon T.W."/>
            <person name="Priest M."/>
            <person name="Roberts A."/>
            <person name="Saif S."/>
            <person name="Shea T."/>
            <person name="Sisk P."/>
            <person name="Sykes S."/>
            <person name="Wortman J."/>
            <person name="Nusbaum C."/>
            <person name="Birren B."/>
        </authorList>
    </citation>
    <scope>NUCLEOTIDE SEQUENCE [LARGE SCALE GENOMIC DNA]</scope>
    <source>
        <strain evidence="2 3">P10297</strain>
    </source>
</reference>
<evidence type="ECO:0000313" key="2">
    <source>
        <dbReference type="EMBL" id="ETP36366.1"/>
    </source>
</evidence>
<evidence type="ECO:0000313" key="3">
    <source>
        <dbReference type="Proteomes" id="UP000018948"/>
    </source>
</evidence>
<name>W2YN52_PHYNI</name>
<dbReference type="OrthoDB" id="6495301at2759"/>
<comment type="caution">
    <text evidence="2">The sequence shown here is derived from an EMBL/GenBank/DDBJ whole genome shotgun (WGS) entry which is preliminary data.</text>
</comment>
<feature type="region of interest" description="Disordered" evidence="1">
    <location>
        <begin position="202"/>
        <end position="221"/>
    </location>
</feature>
<gene>
    <name evidence="2" type="ORF">F442_15669</name>
</gene>
<accession>W2YN52</accession>
<feature type="region of interest" description="Disordered" evidence="1">
    <location>
        <begin position="71"/>
        <end position="131"/>
    </location>
</feature>
<feature type="compositionally biased region" description="Basic residues" evidence="1">
    <location>
        <begin position="74"/>
        <end position="89"/>
    </location>
</feature>